<feature type="domain" description="Type I restriction modification DNA specificity" evidence="5">
    <location>
        <begin position="6"/>
        <end position="181"/>
    </location>
</feature>
<dbReference type="RefSeq" id="WP_013929016.1">
    <property type="nucleotide sequence ID" value="NC_015703.1"/>
</dbReference>
<evidence type="ECO:0000313" key="6">
    <source>
        <dbReference type="EMBL" id="AEI49711.1"/>
    </source>
</evidence>
<keyword evidence="4" id="KW-0175">Coiled coil</keyword>
<organism evidence="6 7">
    <name type="scientific">Runella slithyformis (strain ATCC 29530 / DSM 19594 / LMG 11500 / NCIMB 11436 / LSU 4)</name>
    <dbReference type="NCBI Taxonomy" id="761193"/>
    <lineage>
        <taxon>Bacteria</taxon>
        <taxon>Pseudomonadati</taxon>
        <taxon>Bacteroidota</taxon>
        <taxon>Cytophagia</taxon>
        <taxon>Cytophagales</taxon>
        <taxon>Spirosomataceae</taxon>
        <taxon>Runella</taxon>
    </lineage>
</organism>
<keyword evidence="2" id="KW-0680">Restriction system</keyword>
<dbReference type="GO" id="GO:0009307">
    <property type="term" value="P:DNA restriction-modification system"/>
    <property type="evidence" value="ECO:0007669"/>
    <property type="project" value="UniProtKB-KW"/>
</dbReference>
<evidence type="ECO:0000256" key="3">
    <source>
        <dbReference type="ARBA" id="ARBA00023125"/>
    </source>
</evidence>
<dbReference type="InterPro" id="IPR000055">
    <property type="entry name" value="Restrct_endonuc_typeI_TRD"/>
</dbReference>
<reference evidence="7" key="1">
    <citation type="submission" date="2011-06" db="EMBL/GenBank/DDBJ databases">
        <title>The complete genome of chromosome of Runella slithyformis DSM 19594.</title>
        <authorList>
            <consortium name="US DOE Joint Genome Institute (JGI-PGF)"/>
            <person name="Lucas S."/>
            <person name="Han J."/>
            <person name="Lapidus A."/>
            <person name="Bruce D."/>
            <person name="Goodwin L."/>
            <person name="Pitluck S."/>
            <person name="Peters L."/>
            <person name="Kyrpides N."/>
            <person name="Mavromatis K."/>
            <person name="Ivanova N."/>
            <person name="Ovchinnikova G."/>
            <person name="Zhang X."/>
            <person name="Misra M."/>
            <person name="Detter J.C."/>
            <person name="Tapia R."/>
            <person name="Han C."/>
            <person name="Land M."/>
            <person name="Hauser L."/>
            <person name="Markowitz V."/>
            <person name="Cheng J.-F."/>
            <person name="Hugenholtz P."/>
            <person name="Woyke T."/>
            <person name="Wu D."/>
            <person name="Tindall B."/>
            <person name="Faehrich R."/>
            <person name="Brambilla E."/>
            <person name="Klenk H.-P."/>
            <person name="Eisen J.A."/>
        </authorList>
    </citation>
    <scope>NUCLEOTIDE SEQUENCE [LARGE SCALE GENOMIC DNA]</scope>
    <source>
        <strain evidence="7">ATCC 29530 / DSM 19594 / LMG 11500 / NCIMB 11436 / LSU 4</strain>
    </source>
</reference>
<name>A0A7U3ZM12_RUNSL</name>
<gene>
    <name evidence="6" type="ordered locus">Runsl_3343</name>
</gene>
<feature type="domain" description="Type I restriction modification DNA specificity" evidence="5">
    <location>
        <begin position="252"/>
        <end position="397"/>
    </location>
</feature>
<dbReference type="PANTHER" id="PTHR43140:SF1">
    <property type="entry name" value="TYPE I RESTRICTION ENZYME ECOKI SPECIFICITY SUBUNIT"/>
    <property type="match status" value="1"/>
</dbReference>
<dbReference type="Gene3D" id="3.90.220.20">
    <property type="entry name" value="DNA methylase specificity domains"/>
    <property type="match status" value="2"/>
</dbReference>
<reference evidence="6 7" key="2">
    <citation type="journal article" date="2012" name="Stand. Genomic Sci.">
        <title>Complete genome sequence of the aquatic bacterium Runella slithyformis type strain (LSU 4(T)).</title>
        <authorList>
            <person name="Copeland A."/>
            <person name="Zhang X."/>
            <person name="Misra M."/>
            <person name="Lapidus A."/>
            <person name="Nolan M."/>
            <person name="Lucas S."/>
            <person name="Deshpande S."/>
            <person name="Cheng J.F."/>
            <person name="Tapia R."/>
            <person name="Goodwin L.A."/>
            <person name="Pitluck S."/>
            <person name="Liolios K."/>
            <person name="Pagani I."/>
            <person name="Ivanova N."/>
            <person name="Mikhailova N."/>
            <person name="Pati A."/>
            <person name="Chen A."/>
            <person name="Palaniappan K."/>
            <person name="Land M."/>
            <person name="Hauser L."/>
            <person name="Pan C."/>
            <person name="Jeffries C.D."/>
            <person name="Detter J.C."/>
            <person name="Brambilla E.M."/>
            <person name="Rohde M."/>
            <person name="Djao O.D."/>
            <person name="Goker M."/>
            <person name="Sikorski J."/>
            <person name="Tindall B.J."/>
            <person name="Woyke T."/>
            <person name="Bristow J."/>
            <person name="Eisen J.A."/>
            <person name="Markowitz V."/>
            <person name="Hugenholtz P."/>
            <person name="Kyrpides N.C."/>
            <person name="Klenk H.P."/>
            <person name="Mavromatis K."/>
        </authorList>
    </citation>
    <scope>NUCLEOTIDE SEQUENCE [LARGE SCALE GENOMIC DNA]</scope>
    <source>
        <strain evidence="7">ATCC 29530 / DSM 19594 / LMG 11500 / NCIMB 11436 / LSU 4</strain>
    </source>
</reference>
<dbReference type="Proteomes" id="UP000000493">
    <property type="component" value="Chromosome"/>
</dbReference>
<proteinExistence type="inferred from homology"/>
<dbReference type="InterPro" id="IPR051212">
    <property type="entry name" value="Type-I_RE_S_subunit"/>
</dbReference>
<evidence type="ECO:0000313" key="7">
    <source>
        <dbReference type="Proteomes" id="UP000000493"/>
    </source>
</evidence>
<dbReference type="SUPFAM" id="SSF116734">
    <property type="entry name" value="DNA methylase specificity domain"/>
    <property type="match status" value="2"/>
</dbReference>
<dbReference type="CDD" id="cd17246">
    <property type="entry name" value="RMtype1_S_SonII-TRD2-CR2_like"/>
    <property type="match status" value="1"/>
</dbReference>
<feature type="coiled-coil region" evidence="4">
    <location>
        <begin position="384"/>
        <end position="411"/>
    </location>
</feature>
<evidence type="ECO:0000256" key="2">
    <source>
        <dbReference type="ARBA" id="ARBA00022747"/>
    </source>
</evidence>
<evidence type="ECO:0000256" key="4">
    <source>
        <dbReference type="SAM" id="Coils"/>
    </source>
</evidence>
<evidence type="ECO:0000259" key="5">
    <source>
        <dbReference type="Pfam" id="PF01420"/>
    </source>
</evidence>
<dbReference type="AlphaFoldDB" id="A0A7U3ZM12"/>
<accession>A0A7U3ZM12</accession>
<dbReference type="Pfam" id="PF01420">
    <property type="entry name" value="Methylase_S"/>
    <property type="match status" value="2"/>
</dbReference>
<dbReference type="PANTHER" id="PTHR43140">
    <property type="entry name" value="TYPE-1 RESTRICTION ENZYME ECOKI SPECIFICITY PROTEIN"/>
    <property type="match status" value="1"/>
</dbReference>
<comment type="similarity">
    <text evidence="1">Belongs to the type-I restriction system S methylase family.</text>
</comment>
<sequence length="459" mass="51446">MENELPEGWELTKLSQVFDVRDGTHDSPKYVDIGFQLVTSKNLKNGQIDLTNVNYISENDFVEINKRSKVDKGDLLFSMIGTIGSLAVITEEPMFAIKNVALFKPICEVSTFFLAYYLNNPLVKDKMLKEAKGSTQKFVGLGYLRDLSIPLPPLAEQKRIVAKLDAAFGHLETLKTSLNRIPELLKKFRQNVLTQAVTGKLTEGWREENVISDNTFDTLPASSMRDTKLTLPTNWKWLPFNSVAEVKSNLVEPLNYLEYPLIAPDNIEAESGKLINKPLVSDIMPKSPKHSFESGDIIYSKIRPYLSKLIIANFNGLCSADMYPIQTVLKTEYLYYYMLSKLFLSYANTAGERSVLPKINQNGLGIIPIPVPPLEEQKEIVKRVEALFAQADALEAQYESLKAKIEKLPQALLAKAFRGELVPQDPTDEPAAVLLQKIKAEAAKGGKKKEKNGQIELAF</sequence>
<evidence type="ECO:0000256" key="1">
    <source>
        <dbReference type="ARBA" id="ARBA00010923"/>
    </source>
</evidence>
<keyword evidence="3" id="KW-0238">DNA-binding</keyword>
<dbReference type="EMBL" id="CP002859">
    <property type="protein sequence ID" value="AEI49711.1"/>
    <property type="molecule type" value="Genomic_DNA"/>
</dbReference>
<dbReference type="REBASE" id="37476">
    <property type="entry name" value="S.Rsl19594ORF3344P"/>
</dbReference>
<dbReference type="GO" id="GO:0003677">
    <property type="term" value="F:DNA binding"/>
    <property type="evidence" value="ECO:0007669"/>
    <property type="project" value="UniProtKB-KW"/>
</dbReference>
<protein>
    <submittedName>
        <fullName evidence="6">Restriction modification system DNA specificity domain protein</fullName>
    </submittedName>
</protein>
<dbReference type="InterPro" id="IPR044946">
    <property type="entry name" value="Restrct_endonuc_typeI_TRD_sf"/>
</dbReference>
<keyword evidence="7" id="KW-1185">Reference proteome</keyword>
<dbReference type="KEGG" id="rsi:Runsl_3343"/>